<evidence type="ECO:0000256" key="5">
    <source>
        <dbReference type="ARBA" id="ARBA00022898"/>
    </source>
</evidence>
<keyword evidence="4" id="KW-0808">Transferase</keyword>
<reference evidence="7" key="1">
    <citation type="journal article" date="2015" name="Nature">
        <title>Complex archaea that bridge the gap between prokaryotes and eukaryotes.</title>
        <authorList>
            <person name="Spang A."/>
            <person name="Saw J.H."/>
            <person name="Jorgensen S.L."/>
            <person name="Zaremba-Niedzwiedzka K."/>
            <person name="Martijn J."/>
            <person name="Lind A.E."/>
            <person name="van Eijk R."/>
            <person name="Schleper C."/>
            <person name="Guy L."/>
            <person name="Ettema T.J."/>
        </authorList>
    </citation>
    <scope>NUCLEOTIDE SEQUENCE</scope>
</reference>
<evidence type="ECO:0000256" key="3">
    <source>
        <dbReference type="ARBA" id="ARBA00022576"/>
    </source>
</evidence>
<name>A0A0F9REU9_9ZZZZ</name>
<dbReference type="AlphaFoldDB" id="A0A0F9REU9"/>
<dbReference type="InterPro" id="IPR004839">
    <property type="entry name" value="Aminotransferase_I/II_large"/>
</dbReference>
<dbReference type="GO" id="GO:0030170">
    <property type="term" value="F:pyridoxal phosphate binding"/>
    <property type="evidence" value="ECO:0007669"/>
    <property type="project" value="InterPro"/>
</dbReference>
<dbReference type="EMBL" id="LAZR01000973">
    <property type="protein sequence ID" value="KKN53404.1"/>
    <property type="molecule type" value="Genomic_DNA"/>
</dbReference>
<evidence type="ECO:0000256" key="4">
    <source>
        <dbReference type="ARBA" id="ARBA00022679"/>
    </source>
</evidence>
<dbReference type="GO" id="GO:0006520">
    <property type="term" value="P:amino acid metabolic process"/>
    <property type="evidence" value="ECO:0007669"/>
    <property type="project" value="InterPro"/>
</dbReference>
<comment type="caution">
    <text evidence="7">The sequence shown here is derived from an EMBL/GenBank/DDBJ whole genome shotgun (WGS) entry which is preliminary data.</text>
</comment>
<sequence length="405" mass="44802">MSISQIARTISASPTLTLNEKAAILREKGEPVIHLGAGEPKSKAPMDAIMAAAAHLNTGEIRYAPADGVPALKKAIIHYTEEHYNRLVEPENVMASGGAKQAIMVALQAILNPQEEVIYPAPYWVSYPEMAKLCGAIGVPVLPEDGTFYPRIQDIEQKVGSYTKAILINSPNNPTGAMYSKEFIADVVDLCEKRDLYLIMDDIYHRLIFDNRRPINCYEYAKDLSENSKLIVINGISKQYAMTGFRIGWAVANKKLIEVMTNIQGHQTGGPSVVLQKAAVGAINGIQSSVENLRVTLENNRNVMIENLNSFEGIKVTKPDGAFYCFADFSVYGKESTKISEFLINKVLVLAVPGVEFGMEGYLRMSFCGSIKDITEGVERMKWALDPNSPNELYIGDRKLVRDWT</sequence>
<evidence type="ECO:0000256" key="2">
    <source>
        <dbReference type="ARBA" id="ARBA00007441"/>
    </source>
</evidence>
<dbReference type="SUPFAM" id="SSF53383">
    <property type="entry name" value="PLP-dependent transferases"/>
    <property type="match status" value="1"/>
</dbReference>
<dbReference type="InterPro" id="IPR004838">
    <property type="entry name" value="NHTrfase_class1_PyrdxlP-BS"/>
</dbReference>
<comment type="similarity">
    <text evidence="2">Belongs to the class-I pyridoxal-phosphate-dependent aminotransferase family.</text>
</comment>
<dbReference type="InterPro" id="IPR015424">
    <property type="entry name" value="PyrdxlP-dep_Trfase"/>
</dbReference>
<organism evidence="7">
    <name type="scientific">marine sediment metagenome</name>
    <dbReference type="NCBI Taxonomy" id="412755"/>
    <lineage>
        <taxon>unclassified sequences</taxon>
        <taxon>metagenomes</taxon>
        <taxon>ecological metagenomes</taxon>
    </lineage>
</organism>
<proteinExistence type="inferred from homology"/>
<dbReference type="Gene3D" id="3.40.640.10">
    <property type="entry name" value="Type I PLP-dependent aspartate aminotransferase-like (Major domain)"/>
    <property type="match status" value="1"/>
</dbReference>
<protein>
    <recommendedName>
        <fullName evidence="6">Aminotransferase class I/classII large domain-containing protein</fullName>
    </recommendedName>
</protein>
<keyword evidence="5" id="KW-0663">Pyridoxal phosphate</keyword>
<gene>
    <name evidence="7" type="ORF">LCGC14_0602670</name>
</gene>
<dbReference type="InterPro" id="IPR050596">
    <property type="entry name" value="AspAT/PAT-like"/>
</dbReference>
<keyword evidence="3" id="KW-0032">Aminotransferase</keyword>
<comment type="cofactor">
    <cofactor evidence="1">
        <name>pyridoxal 5'-phosphate</name>
        <dbReference type="ChEBI" id="CHEBI:597326"/>
    </cofactor>
</comment>
<dbReference type="PANTHER" id="PTHR46383">
    <property type="entry name" value="ASPARTATE AMINOTRANSFERASE"/>
    <property type="match status" value="1"/>
</dbReference>
<dbReference type="PROSITE" id="PS00105">
    <property type="entry name" value="AA_TRANSFER_CLASS_1"/>
    <property type="match status" value="1"/>
</dbReference>
<dbReference type="Gene3D" id="3.90.1150.10">
    <property type="entry name" value="Aspartate Aminotransferase, domain 1"/>
    <property type="match status" value="1"/>
</dbReference>
<dbReference type="InterPro" id="IPR015422">
    <property type="entry name" value="PyrdxlP-dep_Trfase_small"/>
</dbReference>
<accession>A0A0F9REU9</accession>
<dbReference type="Pfam" id="PF00155">
    <property type="entry name" value="Aminotran_1_2"/>
    <property type="match status" value="1"/>
</dbReference>
<dbReference type="CDD" id="cd00609">
    <property type="entry name" value="AAT_like"/>
    <property type="match status" value="1"/>
</dbReference>
<evidence type="ECO:0000256" key="1">
    <source>
        <dbReference type="ARBA" id="ARBA00001933"/>
    </source>
</evidence>
<feature type="domain" description="Aminotransferase class I/classII large" evidence="6">
    <location>
        <begin position="31"/>
        <end position="380"/>
    </location>
</feature>
<dbReference type="GO" id="GO:0008483">
    <property type="term" value="F:transaminase activity"/>
    <property type="evidence" value="ECO:0007669"/>
    <property type="project" value="UniProtKB-KW"/>
</dbReference>
<evidence type="ECO:0000313" key="7">
    <source>
        <dbReference type="EMBL" id="KKN53404.1"/>
    </source>
</evidence>
<evidence type="ECO:0000259" key="6">
    <source>
        <dbReference type="Pfam" id="PF00155"/>
    </source>
</evidence>
<dbReference type="InterPro" id="IPR015421">
    <property type="entry name" value="PyrdxlP-dep_Trfase_major"/>
</dbReference>